<name>A0ABT3SFB0_9MYCO</name>
<dbReference type="PANTHER" id="PTHR48207:SF3">
    <property type="entry name" value="SUCCINATE--HYDROXYMETHYLGLUTARATE COA-TRANSFERASE"/>
    <property type="match status" value="1"/>
</dbReference>
<dbReference type="Pfam" id="PF02515">
    <property type="entry name" value="CoA_transf_3"/>
    <property type="match status" value="1"/>
</dbReference>
<dbReference type="InterPro" id="IPR003673">
    <property type="entry name" value="CoA-Trfase_fam_III"/>
</dbReference>
<keyword evidence="1 2" id="KW-0808">Transferase</keyword>
<dbReference type="InterPro" id="IPR023606">
    <property type="entry name" value="CoA-Trfase_III_dom_1_sf"/>
</dbReference>
<dbReference type="RefSeq" id="WP_265997891.1">
    <property type="nucleotide sequence ID" value="NZ_JAPJDN010000012.1"/>
</dbReference>
<proteinExistence type="predicted"/>
<accession>A0ABT3SFB0</accession>
<sequence length="402" mass="42380">MSAAEKATAPTAALSGVRVVDFSRILAGPFAAQILGDLGAEVIKVESPGGDESRAYGGAGGGVRPVFASYNRNKKSVVVDLKTDEGREIAHRLVRSSDVLIHNYRVGVADKLGLGYDELKVINPGLIYCEITGFGSQGPLKSKAAVDLIAQAYSGLLSFTGEPGRDPVRVPVSISDLTAGVYAALGILAALLWRERGGAGQKIETSLLESMLSLISVNLTQAIMTGIPPKPMGTGNGMGQPNQVFRASDGLVAVAAANDRMWTRFCRALKAEELAGDERFAVLASRYENRGELTGEVGSRMRSFTVADIVARCDEEGVVCAPVLRLDQVAQDEQVRTLKSIVNVRYAGHDVPVVDSPLHLSATDPDVTADPPALGEHTAEILDGLGYDEAQVAQLRTAGVVA</sequence>
<dbReference type="EMBL" id="JAPJDO010000012">
    <property type="protein sequence ID" value="MCX2938180.1"/>
    <property type="molecule type" value="Genomic_DNA"/>
</dbReference>
<dbReference type="Gene3D" id="3.30.1540.10">
    <property type="entry name" value="formyl-coa transferase, domain 3"/>
    <property type="match status" value="1"/>
</dbReference>
<organism evidence="2 3">
    <name type="scientific">Mycobacterium pinniadriaticum</name>
    <dbReference type="NCBI Taxonomy" id="2994102"/>
    <lineage>
        <taxon>Bacteria</taxon>
        <taxon>Bacillati</taxon>
        <taxon>Actinomycetota</taxon>
        <taxon>Actinomycetes</taxon>
        <taxon>Mycobacteriales</taxon>
        <taxon>Mycobacteriaceae</taxon>
        <taxon>Mycobacterium</taxon>
    </lineage>
</organism>
<dbReference type="InterPro" id="IPR044855">
    <property type="entry name" value="CoA-Trfase_III_dom3_sf"/>
</dbReference>
<gene>
    <name evidence="2" type="ORF">ORI27_15840</name>
</gene>
<dbReference type="SUPFAM" id="SSF89796">
    <property type="entry name" value="CoA-transferase family III (CaiB/BaiF)"/>
    <property type="match status" value="1"/>
</dbReference>
<evidence type="ECO:0000313" key="2">
    <source>
        <dbReference type="EMBL" id="MCX2938180.1"/>
    </source>
</evidence>
<dbReference type="Proteomes" id="UP001300745">
    <property type="component" value="Unassembled WGS sequence"/>
</dbReference>
<dbReference type="PANTHER" id="PTHR48207">
    <property type="entry name" value="SUCCINATE--HYDROXYMETHYLGLUTARATE COA-TRANSFERASE"/>
    <property type="match status" value="1"/>
</dbReference>
<reference evidence="2 3" key="1">
    <citation type="submission" date="2022-11" db="EMBL/GenBank/DDBJ databases">
        <title>Mycobacterium sp. nov.</title>
        <authorList>
            <person name="Papic B."/>
            <person name="Spicic S."/>
            <person name="Duvnjak S."/>
        </authorList>
    </citation>
    <scope>NUCLEOTIDE SEQUENCE [LARGE SCALE GENOMIC DNA]</scope>
    <source>
        <strain evidence="2 3">CVI_P4</strain>
    </source>
</reference>
<evidence type="ECO:0000313" key="3">
    <source>
        <dbReference type="Proteomes" id="UP001300745"/>
    </source>
</evidence>
<dbReference type="InterPro" id="IPR050483">
    <property type="entry name" value="CoA-transferase_III_domain"/>
</dbReference>
<comment type="caution">
    <text evidence="2">The sequence shown here is derived from an EMBL/GenBank/DDBJ whole genome shotgun (WGS) entry which is preliminary data.</text>
</comment>
<keyword evidence="3" id="KW-1185">Reference proteome</keyword>
<dbReference type="GO" id="GO:0016740">
    <property type="term" value="F:transferase activity"/>
    <property type="evidence" value="ECO:0007669"/>
    <property type="project" value="UniProtKB-KW"/>
</dbReference>
<protein>
    <submittedName>
        <fullName evidence="2">CoA transferase</fullName>
    </submittedName>
</protein>
<evidence type="ECO:0000256" key="1">
    <source>
        <dbReference type="ARBA" id="ARBA00022679"/>
    </source>
</evidence>
<dbReference type="Gene3D" id="3.40.50.10540">
    <property type="entry name" value="Crotonobetainyl-coa:carnitine coa-transferase, domain 1"/>
    <property type="match status" value="1"/>
</dbReference>